<keyword evidence="5 11" id="KW-0418">Kinase</keyword>
<comment type="caution">
    <text evidence="11">The sequence shown here is derived from an EMBL/GenBank/DDBJ whole genome shotgun (WGS) entry which is preliminary data.</text>
</comment>
<evidence type="ECO:0000256" key="7">
    <source>
        <dbReference type="PROSITE-ProRule" id="PRU10141"/>
    </source>
</evidence>
<evidence type="ECO:0000313" key="11">
    <source>
        <dbReference type="EMBL" id="MBB4773117.1"/>
    </source>
</evidence>
<dbReference type="PANTHER" id="PTHR43289:SF6">
    <property type="entry name" value="SERINE_THREONINE-PROTEIN KINASE NEKL-3"/>
    <property type="match status" value="1"/>
</dbReference>
<dbReference type="GO" id="GO:0004674">
    <property type="term" value="F:protein serine/threonine kinase activity"/>
    <property type="evidence" value="ECO:0007669"/>
    <property type="project" value="UniProtKB-KW"/>
</dbReference>
<evidence type="ECO:0000256" key="5">
    <source>
        <dbReference type="ARBA" id="ARBA00022777"/>
    </source>
</evidence>
<dbReference type="EC" id="2.7.11.1" evidence="1"/>
<feature type="compositionally biased region" description="Gly residues" evidence="8">
    <location>
        <begin position="445"/>
        <end position="454"/>
    </location>
</feature>
<dbReference type="CDD" id="cd14014">
    <property type="entry name" value="STKc_PknB_like"/>
    <property type="match status" value="1"/>
</dbReference>
<evidence type="ECO:0000259" key="10">
    <source>
        <dbReference type="PROSITE" id="PS50011"/>
    </source>
</evidence>
<reference evidence="11 12" key="1">
    <citation type="submission" date="2020-08" db="EMBL/GenBank/DDBJ databases">
        <title>Sequencing the genomes of 1000 actinobacteria strains.</title>
        <authorList>
            <person name="Klenk H.-P."/>
        </authorList>
    </citation>
    <scope>NUCLEOTIDE SEQUENCE [LARGE SCALE GENOMIC DNA]</scope>
    <source>
        <strain evidence="11 12">DSM 44772</strain>
    </source>
</reference>
<dbReference type="InterPro" id="IPR008271">
    <property type="entry name" value="Ser/Thr_kinase_AS"/>
</dbReference>
<dbReference type="Gene3D" id="1.10.510.10">
    <property type="entry name" value="Transferase(Phosphotransferase) domain 1"/>
    <property type="match status" value="1"/>
</dbReference>
<keyword evidence="3" id="KW-0808">Transferase</keyword>
<feature type="domain" description="Protein kinase" evidence="10">
    <location>
        <begin position="15"/>
        <end position="277"/>
    </location>
</feature>
<dbReference type="PROSITE" id="PS50011">
    <property type="entry name" value="PROTEIN_KINASE_DOM"/>
    <property type="match status" value="1"/>
</dbReference>
<name>A0A7W7I9Q1_9ACTN</name>
<organism evidence="11 12">
    <name type="scientific">Actinomadura livida</name>
    <dbReference type="NCBI Taxonomy" id="79909"/>
    <lineage>
        <taxon>Bacteria</taxon>
        <taxon>Bacillati</taxon>
        <taxon>Actinomycetota</taxon>
        <taxon>Actinomycetes</taxon>
        <taxon>Streptosporangiales</taxon>
        <taxon>Thermomonosporaceae</taxon>
        <taxon>Actinomadura</taxon>
    </lineage>
</organism>
<dbReference type="Gene3D" id="3.30.200.20">
    <property type="entry name" value="Phosphorylase Kinase, domain 1"/>
    <property type="match status" value="1"/>
</dbReference>
<gene>
    <name evidence="11" type="ORF">F4557_001535</name>
</gene>
<keyword evidence="9" id="KW-1133">Transmembrane helix</keyword>
<evidence type="ECO:0000256" key="4">
    <source>
        <dbReference type="ARBA" id="ARBA00022741"/>
    </source>
</evidence>
<keyword evidence="2 11" id="KW-0723">Serine/threonine-protein kinase</keyword>
<dbReference type="SMART" id="SM00220">
    <property type="entry name" value="S_TKc"/>
    <property type="match status" value="1"/>
</dbReference>
<sequence length="689" mass="72801">MPSEPTGERLLARRYRLVTQVGRGGMGTVWQAHDEVLGRDVAVKEVILPHGLTDEERAVHHKRTFREARTAARLGHPGVVTVYDVVEEDGRPWIIMELIKARSLDQVIKQDGPLETRRAAEIGRQMLAALHAAHDAGVLHRDVKPSNVLITGTGRMGERAVLTDFGIATASGDATLTQTGLVMGSPAYIAPERARGRTAGPASDLWSLGVTLYAMLHGKSPFERSEPMAALIAVISDEPDPPEKGGRLIPVIEGLLRKDPAQRMDAIEAGALLDDIVRQESVDTQRTMAVEFPLDEPSGRSAPEPAEPGSHGARPYAEGYAEPYPETYAPDQPLPEETGDPGGATSVDPVRASAAPAAPGAADARPDQLTSFDIPTGKAARTGTARDSGKGGESKAGPGETTPDPDRASSWRSGPRTEPAGATVPADRSPGHGSPGHGTVQHGSLGHGGAGGGTATHFPPTTHATRRPALASNRNVVIIAAVVLLVIVLIASIALARSGGDEKKDAGQQGATAPATGATVSVSATSTTPSGTPSAGVPAGFKKHKDRSGYTVLVPKGWSGPERKNGGDFFYSPDRDVYLQIDQTDDPGDSAIDDWRRQERGGSGWPGYKLIGIRPTGDQPPVPDTGDGDDSADWEFTYAGQGGRVRVLNRGFVTEGHGYAILLRAPDKEWDKVFAELKPVYRHFEPADD</sequence>
<dbReference type="PROSITE" id="PS00108">
    <property type="entry name" value="PROTEIN_KINASE_ST"/>
    <property type="match status" value="1"/>
</dbReference>
<evidence type="ECO:0000256" key="6">
    <source>
        <dbReference type="ARBA" id="ARBA00022840"/>
    </source>
</evidence>
<dbReference type="InterPro" id="IPR011009">
    <property type="entry name" value="Kinase-like_dom_sf"/>
</dbReference>
<dbReference type="GO" id="GO:0005524">
    <property type="term" value="F:ATP binding"/>
    <property type="evidence" value="ECO:0007669"/>
    <property type="project" value="UniProtKB-UniRule"/>
</dbReference>
<dbReference type="PROSITE" id="PS00107">
    <property type="entry name" value="PROTEIN_KINASE_ATP"/>
    <property type="match status" value="1"/>
</dbReference>
<evidence type="ECO:0000256" key="8">
    <source>
        <dbReference type="SAM" id="MobiDB-lite"/>
    </source>
</evidence>
<feature type="region of interest" description="Disordered" evidence="8">
    <location>
        <begin position="292"/>
        <end position="466"/>
    </location>
</feature>
<proteinExistence type="predicted"/>
<dbReference type="EMBL" id="JACHMV010000001">
    <property type="protein sequence ID" value="MBB4773117.1"/>
    <property type="molecule type" value="Genomic_DNA"/>
</dbReference>
<dbReference type="RefSeq" id="WP_229808530.1">
    <property type="nucleotide sequence ID" value="NZ_BAAAHD010000033.1"/>
</dbReference>
<keyword evidence="9" id="KW-0812">Transmembrane</keyword>
<evidence type="ECO:0000256" key="3">
    <source>
        <dbReference type="ARBA" id="ARBA00022679"/>
    </source>
</evidence>
<evidence type="ECO:0000256" key="2">
    <source>
        <dbReference type="ARBA" id="ARBA00022527"/>
    </source>
</evidence>
<feature type="region of interest" description="Disordered" evidence="8">
    <location>
        <begin position="500"/>
        <end position="543"/>
    </location>
</feature>
<evidence type="ECO:0000256" key="9">
    <source>
        <dbReference type="SAM" id="Phobius"/>
    </source>
</evidence>
<keyword evidence="4 7" id="KW-0547">Nucleotide-binding</keyword>
<keyword evidence="9" id="KW-0472">Membrane</keyword>
<keyword evidence="6 7" id="KW-0067">ATP-binding</keyword>
<evidence type="ECO:0000313" key="12">
    <source>
        <dbReference type="Proteomes" id="UP000549343"/>
    </source>
</evidence>
<feature type="transmembrane region" description="Helical" evidence="9">
    <location>
        <begin position="476"/>
        <end position="496"/>
    </location>
</feature>
<dbReference type="InterPro" id="IPR000719">
    <property type="entry name" value="Prot_kinase_dom"/>
</dbReference>
<dbReference type="InterPro" id="IPR017441">
    <property type="entry name" value="Protein_kinase_ATP_BS"/>
</dbReference>
<feature type="compositionally biased region" description="Low complexity" evidence="8">
    <location>
        <begin position="507"/>
        <end position="538"/>
    </location>
</feature>
<feature type="compositionally biased region" description="Low complexity" evidence="8">
    <location>
        <begin position="346"/>
        <end position="363"/>
    </location>
</feature>
<feature type="region of interest" description="Disordered" evidence="8">
    <location>
        <begin position="604"/>
        <end position="628"/>
    </location>
</feature>
<evidence type="ECO:0000256" key="1">
    <source>
        <dbReference type="ARBA" id="ARBA00012513"/>
    </source>
</evidence>
<dbReference type="Pfam" id="PF00069">
    <property type="entry name" value="Pkinase"/>
    <property type="match status" value="1"/>
</dbReference>
<feature type="compositionally biased region" description="Low complexity" evidence="8">
    <location>
        <begin position="455"/>
        <end position="466"/>
    </location>
</feature>
<feature type="binding site" evidence="7">
    <location>
        <position position="44"/>
    </location>
    <ligand>
        <name>ATP</name>
        <dbReference type="ChEBI" id="CHEBI:30616"/>
    </ligand>
</feature>
<dbReference type="PANTHER" id="PTHR43289">
    <property type="entry name" value="MITOGEN-ACTIVATED PROTEIN KINASE KINASE KINASE 20-RELATED"/>
    <property type="match status" value="1"/>
</dbReference>
<dbReference type="SUPFAM" id="SSF56112">
    <property type="entry name" value="Protein kinase-like (PK-like)"/>
    <property type="match status" value="1"/>
</dbReference>
<protein>
    <recommendedName>
        <fullName evidence="1">non-specific serine/threonine protein kinase</fullName>
        <ecNumber evidence="1">2.7.11.1</ecNumber>
    </recommendedName>
</protein>
<dbReference type="AlphaFoldDB" id="A0A7W7I9Q1"/>
<dbReference type="Proteomes" id="UP000549343">
    <property type="component" value="Unassembled WGS sequence"/>
</dbReference>
<accession>A0A7W7I9Q1</accession>